<comment type="caution">
    <text evidence="2">The sequence shown here is derived from an EMBL/GenBank/DDBJ whole genome shotgun (WGS) entry which is preliminary data.</text>
</comment>
<feature type="transmembrane region" description="Helical" evidence="1">
    <location>
        <begin position="127"/>
        <end position="151"/>
    </location>
</feature>
<dbReference type="RefSeq" id="WP_413782622.1">
    <property type="nucleotide sequence ID" value="NZ_JAUOZS010000002.1"/>
</dbReference>
<name>A0ABU3P4W4_9FIRM</name>
<evidence type="ECO:0000256" key="1">
    <source>
        <dbReference type="SAM" id="Phobius"/>
    </source>
</evidence>
<keyword evidence="1" id="KW-0472">Membrane</keyword>
<feature type="transmembrane region" description="Helical" evidence="1">
    <location>
        <begin position="303"/>
        <end position="323"/>
    </location>
</feature>
<evidence type="ECO:0000313" key="2">
    <source>
        <dbReference type="EMBL" id="MDT8904061.1"/>
    </source>
</evidence>
<dbReference type="Proteomes" id="UP001254848">
    <property type="component" value="Unassembled WGS sequence"/>
</dbReference>
<keyword evidence="1" id="KW-1133">Transmembrane helix</keyword>
<dbReference type="EMBL" id="JAUOZS010000002">
    <property type="protein sequence ID" value="MDT8904061.1"/>
    <property type="molecule type" value="Genomic_DNA"/>
</dbReference>
<feature type="transmembrane region" description="Helical" evidence="1">
    <location>
        <begin position="6"/>
        <end position="24"/>
    </location>
</feature>
<keyword evidence="1" id="KW-0812">Transmembrane</keyword>
<feature type="transmembrane region" description="Helical" evidence="1">
    <location>
        <begin position="268"/>
        <end position="288"/>
    </location>
</feature>
<evidence type="ECO:0008006" key="4">
    <source>
        <dbReference type="Google" id="ProtNLM"/>
    </source>
</evidence>
<protein>
    <recommendedName>
        <fullName evidence="4">Transporter</fullName>
    </recommendedName>
</protein>
<sequence>MVTLTTAHWVFLFWVLVVIVVMGLRKDPLIPCILGLLSVGWMVKGSMVGAFTTVFNSLIVAGNEFWGIIVIISLIVALSRLLSETGADYLVMSPAAKLMVNADVAFWVVGFAMLIASWFFWPSPATALVGAILFPVAVRAGLPAIGVAMAMNLFGHGIGLSTDYVIQGAPTITAKAAGFADPGPVISASIPLAITMGLVTTIAAYLVVKKDMRTNAEAHKLEREKMAAAAPSQRDIDWVSWLLAVVTPVAFALDVAAMLTLNLRGGDATALLGATALVILAVGCLLKFGMDGLEKITDYLRDGFMFGIKIFAPVIVIGGFFFMGKGDLAKSIFELKTATGFLEDFGIYLSQTVPLNKAFVAIVSLGTGIIVGLDGSGFSPLPLVGSVAATFEKAIAVDKATLAALGQMAGVWTGGGTIIPWGLIPVAAITGVNPIELARRNFVPVVLGFVATTIVAIILM</sequence>
<feature type="transmembrane region" description="Helical" evidence="1">
    <location>
        <begin position="36"/>
        <end position="59"/>
    </location>
</feature>
<feature type="transmembrane region" description="Helical" evidence="1">
    <location>
        <begin position="65"/>
        <end position="83"/>
    </location>
</feature>
<keyword evidence="3" id="KW-1185">Reference proteome</keyword>
<evidence type="ECO:0000313" key="3">
    <source>
        <dbReference type="Proteomes" id="UP001254848"/>
    </source>
</evidence>
<feature type="transmembrane region" description="Helical" evidence="1">
    <location>
        <begin position="185"/>
        <end position="208"/>
    </location>
</feature>
<organism evidence="2 3">
    <name type="scientific">Anaeroselena agilis</name>
    <dbReference type="NCBI Taxonomy" id="3063788"/>
    <lineage>
        <taxon>Bacteria</taxon>
        <taxon>Bacillati</taxon>
        <taxon>Bacillota</taxon>
        <taxon>Negativicutes</taxon>
        <taxon>Acetonemataceae</taxon>
        <taxon>Anaeroselena</taxon>
    </lineage>
</organism>
<proteinExistence type="predicted"/>
<gene>
    <name evidence="2" type="ORF">Q4T40_22735</name>
</gene>
<accession>A0ABU3P4W4</accession>
<feature type="transmembrane region" description="Helical" evidence="1">
    <location>
        <begin position="238"/>
        <end position="261"/>
    </location>
</feature>
<feature type="transmembrane region" description="Helical" evidence="1">
    <location>
        <begin position="104"/>
        <end position="121"/>
    </location>
</feature>
<reference evidence="2 3" key="1">
    <citation type="submission" date="2023-07" db="EMBL/GenBank/DDBJ databases">
        <title>The novel representative of Negativicutes class, Anaeroselena agilis gen. nov. sp. nov.</title>
        <authorList>
            <person name="Prokofeva M.I."/>
            <person name="Elcheninov A.G."/>
            <person name="Klyukina A."/>
            <person name="Kublanov I.V."/>
            <person name="Frolov E.N."/>
            <person name="Podosokorskaya O.A."/>
        </authorList>
    </citation>
    <scope>NUCLEOTIDE SEQUENCE [LARGE SCALE GENOMIC DNA]</scope>
    <source>
        <strain evidence="2 3">4137-cl</strain>
    </source>
</reference>
<feature type="transmembrane region" description="Helical" evidence="1">
    <location>
        <begin position="409"/>
        <end position="430"/>
    </location>
</feature>
<feature type="transmembrane region" description="Helical" evidence="1">
    <location>
        <begin position="442"/>
        <end position="459"/>
    </location>
</feature>